<dbReference type="EMBL" id="CP111022">
    <property type="protein sequence ID" value="WAR19289.1"/>
    <property type="molecule type" value="Genomic_DNA"/>
</dbReference>
<evidence type="ECO:0000256" key="1">
    <source>
        <dbReference type="SAM" id="SignalP"/>
    </source>
</evidence>
<evidence type="ECO:0000313" key="2">
    <source>
        <dbReference type="EMBL" id="WAR19289.1"/>
    </source>
</evidence>
<feature type="signal peptide" evidence="1">
    <location>
        <begin position="1"/>
        <end position="17"/>
    </location>
</feature>
<feature type="chain" id="PRO_5046408237" evidence="1">
    <location>
        <begin position="18"/>
        <end position="82"/>
    </location>
</feature>
<name>A0ABY7FD38_MYAAR</name>
<gene>
    <name evidence="2" type="ORF">MAR_001127</name>
</gene>
<keyword evidence="1" id="KW-0732">Signal</keyword>
<protein>
    <submittedName>
        <fullName evidence="2">Uncharacterized protein</fullName>
    </submittedName>
</protein>
<keyword evidence="3" id="KW-1185">Reference proteome</keyword>
<reference evidence="2" key="1">
    <citation type="submission" date="2022-11" db="EMBL/GenBank/DDBJ databases">
        <title>Centuries of genome instability and evolution in soft-shell clam transmissible cancer (bioRxiv).</title>
        <authorList>
            <person name="Hart S.F.M."/>
            <person name="Yonemitsu M.A."/>
            <person name="Giersch R.M."/>
            <person name="Beal B.F."/>
            <person name="Arriagada G."/>
            <person name="Davis B.W."/>
            <person name="Ostrander E.A."/>
            <person name="Goff S.P."/>
            <person name="Metzger M.J."/>
        </authorList>
    </citation>
    <scope>NUCLEOTIDE SEQUENCE</scope>
    <source>
        <strain evidence="2">MELC-2E11</strain>
        <tissue evidence="2">Siphon/mantle</tissue>
    </source>
</reference>
<sequence>MQFNIIVSLVAAEHVLSILVPLPTALQSKICNLEKAANIAANVVAEPSMDRNVGRQQNRANAPVHTISEYREVNMYVPFLDH</sequence>
<proteinExistence type="predicted"/>
<dbReference type="Proteomes" id="UP001164746">
    <property type="component" value="Chromosome 11"/>
</dbReference>
<accession>A0ABY7FD38</accession>
<organism evidence="2 3">
    <name type="scientific">Mya arenaria</name>
    <name type="common">Soft-shell clam</name>
    <dbReference type="NCBI Taxonomy" id="6604"/>
    <lineage>
        <taxon>Eukaryota</taxon>
        <taxon>Metazoa</taxon>
        <taxon>Spiralia</taxon>
        <taxon>Lophotrochozoa</taxon>
        <taxon>Mollusca</taxon>
        <taxon>Bivalvia</taxon>
        <taxon>Autobranchia</taxon>
        <taxon>Heteroconchia</taxon>
        <taxon>Euheterodonta</taxon>
        <taxon>Imparidentia</taxon>
        <taxon>Neoheterodontei</taxon>
        <taxon>Myida</taxon>
        <taxon>Myoidea</taxon>
        <taxon>Myidae</taxon>
        <taxon>Mya</taxon>
    </lineage>
</organism>
<evidence type="ECO:0000313" key="3">
    <source>
        <dbReference type="Proteomes" id="UP001164746"/>
    </source>
</evidence>